<dbReference type="AlphaFoldDB" id="A0A7S8ISB4"/>
<keyword evidence="2" id="KW-0812">Transmembrane</keyword>
<evidence type="ECO:0000256" key="1">
    <source>
        <dbReference type="SAM" id="MobiDB-lite"/>
    </source>
</evidence>
<sequence length="264" mass="28853">MTKVFKLSAAPAILAALSLTATPVLAADLPAPVPAVSVDAPMAWAPGEDVVHNHWYRYRRNRVDGGDILAGVLILGGIAAIASAAKNSQDRRYRDRDYPRPYPDQRRGDWNSGYDDTRGIDRAINTCVDEVERNARIETVDTVNRNARGWEVTGTLYNRDGWTCSIGQDGRIEAIDYGRGREDRNYQGSNDDDRGDQSWEERDDEDRGDQARDDSQYGDDYYAAARARTDAQGGADATYPGGPSAGAPVDADIEFGTGYQGKGA</sequence>
<dbReference type="EMBL" id="CP064654">
    <property type="protein sequence ID" value="QPC97788.1"/>
    <property type="molecule type" value="Genomic_DNA"/>
</dbReference>
<feature type="region of interest" description="Disordered" evidence="1">
    <location>
        <begin position="181"/>
        <end position="264"/>
    </location>
</feature>
<evidence type="ECO:0000256" key="3">
    <source>
        <dbReference type="SAM" id="SignalP"/>
    </source>
</evidence>
<name>A0A7S8ISB4_9SPHN</name>
<feature type="chain" id="PRO_5033058224" description="PepSY domain-containing protein" evidence="3">
    <location>
        <begin position="27"/>
        <end position="264"/>
    </location>
</feature>
<keyword evidence="2" id="KW-1133">Transmembrane helix</keyword>
<evidence type="ECO:0000313" key="5">
    <source>
        <dbReference type="Proteomes" id="UP000594459"/>
    </source>
</evidence>
<gene>
    <name evidence="4" type="ORF">IRL76_07680</name>
</gene>
<evidence type="ECO:0008006" key="6">
    <source>
        <dbReference type="Google" id="ProtNLM"/>
    </source>
</evidence>
<keyword evidence="2" id="KW-0472">Membrane</keyword>
<feature type="transmembrane region" description="Helical" evidence="2">
    <location>
        <begin position="68"/>
        <end position="85"/>
    </location>
</feature>
<feature type="region of interest" description="Disordered" evidence="1">
    <location>
        <begin position="90"/>
        <end position="113"/>
    </location>
</feature>
<protein>
    <recommendedName>
        <fullName evidence="6">PepSY domain-containing protein</fullName>
    </recommendedName>
</protein>
<keyword evidence="5" id="KW-1185">Reference proteome</keyword>
<dbReference type="KEGG" id="qso:IRL76_07680"/>
<evidence type="ECO:0000313" key="4">
    <source>
        <dbReference type="EMBL" id="QPC97788.1"/>
    </source>
</evidence>
<accession>A0A7S8ISB4</accession>
<dbReference type="RefSeq" id="WP_200980801.1">
    <property type="nucleotide sequence ID" value="NZ_CP064654.1"/>
</dbReference>
<dbReference type="Proteomes" id="UP000594459">
    <property type="component" value="Chromosome"/>
</dbReference>
<proteinExistence type="predicted"/>
<reference evidence="4 5" key="1">
    <citation type="submission" date="2020-11" db="EMBL/GenBank/DDBJ databases">
        <title>The genome sequence of Erythrobacter sp. 6D36.</title>
        <authorList>
            <person name="Liu Y."/>
        </authorList>
    </citation>
    <scope>NUCLEOTIDE SEQUENCE [LARGE SCALE GENOMIC DNA]</scope>
    <source>
        <strain evidence="4 5">6D36</strain>
    </source>
</reference>
<organism evidence="4 5">
    <name type="scientific">Qipengyuania soli</name>
    <dbReference type="NCBI Taxonomy" id="2782568"/>
    <lineage>
        <taxon>Bacteria</taxon>
        <taxon>Pseudomonadati</taxon>
        <taxon>Pseudomonadota</taxon>
        <taxon>Alphaproteobacteria</taxon>
        <taxon>Sphingomonadales</taxon>
        <taxon>Erythrobacteraceae</taxon>
        <taxon>Qipengyuania</taxon>
    </lineage>
</organism>
<keyword evidence="3" id="KW-0732">Signal</keyword>
<feature type="signal peptide" evidence="3">
    <location>
        <begin position="1"/>
        <end position="26"/>
    </location>
</feature>
<feature type="compositionally biased region" description="Low complexity" evidence="1">
    <location>
        <begin position="218"/>
        <end position="238"/>
    </location>
</feature>
<feature type="compositionally biased region" description="Basic and acidic residues" evidence="1">
    <location>
        <begin position="181"/>
        <end position="200"/>
    </location>
</feature>
<evidence type="ECO:0000256" key="2">
    <source>
        <dbReference type="SAM" id="Phobius"/>
    </source>
</evidence>